<accession>A0A840FN11</accession>
<sequence>MKVQLCIPQADETDTWIMEIGQIKFGPAPQSGWHIQLRGNMRAIENPNDMIPLLPILEMDRDLIYSHLESVSKNSPKISSRVMEFPETLLLQCAFETSVSDYWPLKGLKWLKSAPNLSRHFEEILSALQKRSWATQALKQEIKSIQKSIRQQ</sequence>
<evidence type="ECO:0000313" key="1">
    <source>
        <dbReference type="EMBL" id="MBB4223936.1"/>
    </source>
</evidence>
<gene>
    <name evidence="1" type="ORF">GGD71_004727</name>
</gene>
<organism evidence="1 2">
    <name type="scientific">Variovorax guangxiensis</name>
    <dbReference type="NCBI Taxonomy" id="1775474"/>
    <lineage>
        <taxon>Bacteria</taxon>
        <taxon>Pseudomonadati</taxon>
        <taxon>Pseudomonadota</taxon>
        <taxon>Betaproteobacteria</taxon>
        <taxon>Burkholderiales</taxon>
        <taxon>Comamonadaceae</taxon>
        <taxon>Variovorax</taxon>
    </lineage>
</organism>
<dbReference type="Proteomes" id="UP000524450">
    <property type="component" value="Unassembled WGS sequence"/>
</dbReference>
<evidence type="ECO:0000313" key="2">
    <source>
        <dbReference type="Proteomes" id="UP000524450"/>
    </source>
</evidence>
<protein>
    <submittedName>
        <fullName evidence="1">Uncharacterized protein</fullName>
    </submittedName>
</protein>
<dbReference type="EMBL" id="JACIFZ010000006">
    <property type="protein sequence ID" value="MBB4223936.1"/>
    <property type="molecule type" value="Genomic_DNA"/>
</dbReference>
<dbReference type="AlphaFoldDB" id="A0A840FN11"/>
<reference evidence="1 2" key="1">
    <citation type="submission" date="2020-08" db="EMBL/GenBank/DDBJ databases">
        <title>Genomic Encyclopedia of Type Strains, Phase IV (KMG-V): Genome sequencing to study the core and pangenomes of soil and plant-associated prokaryotes.</title>
        <authorList>
            <person name="Whitman W."/>
        </authorList>
    </citation>
    <scope>NUCLEOTIDE SEQUENCE [LARGE SCALE GENOMIC DNA]</scope>
    <source>
        <strain evidence="1 2">34/80</strain>
    </source>
</reference>
<comment type="caution">
    <text evidence="1">The sequence shown here is derived from an EMBL/GenBank/DDBJ whole genome shotgun (WGS) entry which is preliminary data.</text>
</comment>
<dbReference type="RefSeq" id="WP_184641020.1">
    <property type="nucleotide sequence ID" value="NZ_JACIFZ010000006.1"/>
</dbReference>
<proteinExistence type="predicted"/>
<name>A0A840FN11_9BURK</name>